<organism evidence="3 4">
    <name type="scientific">Cohnella hongkongensis</name>
    <dbReference type="NCBI Taxonomy" id="178337"/>
    <lineage>
        <taxon>Bacteria</taxon>
        <taxon>Bacillati</taxon>
        <taxon>Bacillota</taxon>
        <taxon>Bacilli</taxon>
        <taxon>Bacillales</taxon>
        <taxon>Paenibacillaceae</taxon>
        <taxon>Cohnella</taxon>
    </lineage>
</organism>
<gene>
    <name evidence="3" type="ORF">ACFO3S_07870</name>
</gene>
<dbReference type="InterPro" id="IPR046656">
    <property type="entry name" value="DUF6674"/>
</dbReference>
<feature type="compositionally biased region" description="Basic and acidic residues" evidence="2">
    <location>
        <begin position="250"/>
        <end position="265"/>
    </location>
</feature>
<dbReference type="EMBL" id="JBHSEP010000004">
    <property type="protein sequence ID" value="MFC4598156.1"/>
    <property type="molecule type" value="Genomic_DNA"/>
</dbReference>
<keyword evidence="4" id="KW-1185">Reference proteome</keyword>
<evidence type="ECO:0000313" key="4">
    <source>
        <dbReference type="Proteomes" id="UP001596028"/>
    </source>
</evidence>
<name>A0ABV9FBN2_9BACL</name>
<evidence type="ECO:0000256" key="2">
    <source>
        <dbReference type="SAM" id="MobiDB-lite"/>
    </source>
</evidence>
<evidence type="ECO:0000256" key="1">
    <source>
        <dbReference type="SAM" id="Coils"/>
    </source>
</evidence>
<feature type="compositionally biased region" description="Basic and acidic residues" evidence="2">
    <location>
        <begin position="230"/>
        <end position="242"/>
    </location>
</feature>
<comment type="caution">
    <text evidence="3">The sequence shown here is derived from an EMBL/GenBank/DDBJ whole genome shotgun (WGS) entry which is preliminary data.</text>
</comment>
<dbReference type="Pfam" id="PF20379">
    <property type="entry name" value="DUF6674"/>
    <property type="match status" value="1"/>
</dbReference>
<sequence>MEKSKTPTAPILENEQVKELLALLRENNAPSTPDFLAVLNQISAMERQLDAAVKELASMRQELKAAQEQNHPLKTALQKADTAMQRQVLDLRERLSELKQTVIDGCKHAVVAFKEKGISALDHAARFFNIRPMLEVMRDTLTKNIQADDKAITKIEAISTEYHQAERHLKNIGRAMLGREAIQEAKPPGKLAKAISAPFRAERSHFAHLKKHVEQAIGAVVRLEERATEKKTSIREAIEAHHEKTKLKKKDTPAVERPRSADVER</sequence>
<feature type="region of interest" description="Disordered" evidence="2">
    <location>
        <begin position="230"/>
        <end position="265"/>
    </location>
</feature>
<dbReference type="Proteomes" id="UP001596028">
    <property type="component" value="Unassembled WGS sequence"/>
</dbReference>
<dbReference type="RefSeq" id="WP_378094123.1">
    <property type="nucleotide sequence ID" value="NZ_JBHSEP010000004.1"/>
</dbReference>
<accession>A0ABV9FBN2</accession>
<evidence type="ECO:0000313" key="3">
    <source>
        <dbReference type="EMBL" id="MFC4598156.1"/>
    </source>
</evidence>
<reference evidence="4" key="1">
    <citation type="journal article" date="2019" name="Int. J. Syst. Evol. Microbiol.">
        <title>The Global Catalogue of Microorganisms (GCM) 10K type strain sequencing project: providing services to taxonomists for standard genome sequencing and annotation.</title>
        <authorList>
            <consortium name="The Broad Institute Genomics Platform"/>
            <consortium name="The Broad Institute Genome Sequencing Center for Infectious Disease"/>
            <person name="Wu L."/>
            <person name="Ma J."/>
        </authorList>
    </citation>
    <scope>NUCLEOTIDE SEQUENCE [LARGE SCALE GENOMIC DNA]</scope>
    <source>
        <strain evidence="4">CCUG 49571</strain>
    </source>
</reference>
<protein>
    <submittedName>
        <fullName evidence="3">DUF6674 family protein</fullName>
    </submittedName>
</protein>
<proteinExistence type="predicted"/>
<keyword evidence="1" id="KW-0175">Coiled coil</keyword>
<feature type="coiled-coil region" evidence="1">
    <location>
        <begin position="42"/>
        <end position="69"/>
    </location>
</feature>